<comment type="caution">
    <text evidence="2">The sequence shown here is derived from an EMBL/GenBank/DDBJ whole genome shotgun (WGS) entry which is preliminary data.</text>
</comment>
<feature type="transmembrane region" description="Helical" evidence="1">
    <location>
        <begin position="59"/>
        <end position="80"/>
    </location>
</feature>
<proteinExistence type="predicted"/>
<name>A0A9J6BGW1_POLVA</name>
<evidence type="ECO:0000313" key="3">
    <source>
        <dbReference type="Proteomes" id="UP001107558"/>
    </source>
</evidence>
<dbReference type="Proteomes" id="UP001107558">
    <property type="component" value="Chromosome 4"/>
</dbReference>
<dbReference type="EMBL" id="JADBJN010000004">
    <property type="protein sequence ID" value="KAG5669045.1"/>
    <property type="molecule type" value="Genomic_DNA"/>
</dbReference>
<feature type="transmembrane region" description="Helical" evidence="1">
    <location>
        <begin position="12"/>
        <end position="39"/>
    </location>
</feature>
<sequence>MSKEKTFCGMNIVSASYIIAIITFIYCAICAAIDFIQVITLIREEKAGHIRVEFSTTMYYIGALTVYVGHGLQTIGLCLARDCNDISNFFNTFNTISFMFSIFAIFDGFFYLGNTKLSLFFFFCATLNFYFLIGTCSLKKVLKEEIRAEEKQNENRTSQNEDQNAFFTNEFRHTQDGFNMKMNMNMQTFSNNFTVTVEK</sequence>
<evidence type="ECO:0000313" key="2">
    <source>
        <dbReference type="EMBL" id="KAG5669045.1"/>
    </source>
</evidence>
<feature type="transmembrane region" description="Helical" evidence="1">
    <location>
        <begin position="92"/>
        <end position="113"/>
    </location>
</feature>
<keyword evidence="1" id="KW-0472">Membrane</keyword>
<keyword evidence="1" id="KW-0812">Transmembrane</keyword>
<gene>
    <name evidence="2" type="ORF">PVAND_016946</name>
</gene>
<dbReference type="AlphaFoldDB" id="A0A9J6BGW1"/>
<keyword evidence="1" id="KW-1133">Transmembrane helix</keyword>
<protein>
    <submittedName>
        <fullName evidence="2">Uncharacterized protein</fullName>
    </submittedName>
</protein>
<reference evidence="2" key="1">
    <citation type="submission" date="2021-03" db="EMBL/GenBank/DDBJ databases">
        <title>Chromosome level genome of the anhydrobiotic midge Polypedilum vanderplanki.</title>
        <authorList>
            <person name="Yoshida Y."/>
            <person name="Kikawada T."/>
            <person name="Gusev O."/>
        </authorList>
    </citation>
    <scope>NUCLEOTIDE SEQUENCE</scope>
    <source>
        <strain evidence="2">NIAS01</strain>
        <tissue evidence="2">Whole body or cell culture</tissue>
    </source>
</reference>
<evidence type="ECO:0000256" key="1">
    <source>
        <dbReference type="SAM" id="Phobius"/>
    </source>
</evidence>
<keyword evidence="3" id="KW-1185">Reference proteome</keyword>
<organism evidence="2 3">
    <name type="scientific">Polypedilum vanderplanki</name>
    <name type="common">Sleeping chironomid midge</name>
    <dbReference type="NCBI Taxonomy" id="319348"/>
    <lineage>
        <taxon>Eukaryota</taxon>
        <taxon>Metazoa</taxon>
        <taxon>Ecdysozoa</taxon>
        <taxon>Arthropoda</taxon>
        <taxon>Hexapoda</taxon>
        <taxon>Insecta</taxon>
        <taxon>Pterygota</taxon>
        <taxon>Neoptera</taxon>
        <taxon>Endopterygota</taxon>
        <taxon>Diptera</taxon>
        <taxon>Nematocera</taxon>
        <taxon>Chironomoidea</taxon>
        <taxon>Chironomidae</taxon>
        <taxon>Chironominae</taxon>
        <taxon>Polypedilum</taxon>
        <taxon>Polypedilum</taxon>
    </lineage>
</organism>
<feature type="transmembrane region" description="Helical" evidence="1">
    <location>
        <begin position="119"/>
        <end position="138"/>
    </location>
</feature>
<accession>A0A9J6BGW1</accession>